<keyword evidence="2" id="KW-0732">Signal</keyword>
<feature type="compositionally biased region" description="Low complexity" evidence="1">
    <location>
        <begin position="155"/>
        <end position="169"/>
    </location>
</feature>
<evidence type="ECO:0000256" key="1">
    <source>
        <dbReference type="SAM" id="MobiDB-lite"/>
    </source>
</evidence>
<evidence type="ECO:0000313" key="4">
    <source>
        <dbReference type="Proteomes" id="UP000041254"/>
    </source>
</evidence>
<name>A0A0G4ELF9_VITBC</name>
<dbReference type="InParanoid" id="A0A0G4ELF9"/>
<feature type="chain" id="PRO_5005187281" description="Apple domain-containing protein" evidence="2">
    <location>
        <begin position="32"/>
        <end position="434"/>
    </location>
</feature>
<keyword evidence="4" id="KW-1185">Reference proteome</keyword>
<dbReference type="EMBL" id="CDMY01000260">
    <property type="protein sequence ID" value="CEL98011.1"/>
    <property type="molecule type" value="Genomic_DNA"/>
</dbReference>
<feature type="region of interest" description="Disordered" evidence="1">
    <location>
        <begin position="52"/>
        <end position="89"/>
    </location>
</feature>
<organism evidence="3 4">
    <name type="scientific">Vitrella brassicaformis (strain CCMP3155)</name>
    <dbReference type="NCBI Taxonomy" id="1169540"/>
    <lineage>
        <taxon>Eukaryota</taxon>
        <taxon>Sar</taxon>
        <taxon>Alveolata</taxon>
        <taxon>Colpodellida</taxon>
        <taxon>Vitrellaceae</taxon>
        <taxon>Vitrella</taxon>
    </lineage>
</organism>
<evidence type="ECO:0000256" key="2">
    <source>
        <dbReference type="SAM" id="SignalP"/>
    </source>
</evidence>
<gene>
    <name evidence="3" type="ORF">Vbra_12458</name>
</gene>
<feature type="compositionally biased region" description="Basic residues" evidence="1">
    <location>
        <begin position="108"/>
        <end position="117"/>
    </location>
</feature>
<feature type="compositionally biased region" description="Basic and acidic residues" evidence="1">
    <location>
        <begin position="244"/>
        <end position="280"/>
    </location>
</feature>
<reference evidence="3 4" key="1">
    <citation type="submission" date="2014-11" db="EMBL/GenBank/DDBJ databases">
        <authorList>
            <person name="Zhu J."/>
            <person name="Qi W."/>
            <person name="Song R."/>
        </authorList>
    </citation>
    <scope>NUCLEOTIDE SEQUENCE [LARGE SCALE GENOMIC DNA]</scope>
</reference>
<protein>
    <recommendedName>
        <fullName evidence="5">Apple domain-containing protein</fullName>
    </recommendedName>
</protein>
<feature type="compositionally biased region" description="Basic and acidic residues" evidence="1">
    <location>
        <begin position="118"/>
        <end position="129"/>
    </location>
</feature>
<sequence>MAPGRGRPCLLLLALLLSLLGPLSLPSVCLATSPPPTDSDKDHQHRIRYVVPPPLPSEVAGTQGRPPSSSLLRSAGGNGDVGGDTDGGGEAIVMASPVVSLKPGARVRVGHRRPQRKRERERERERDVDQEYVSAGVLETLPPLPQGDESEEEPPAASAAAAASAATATKQQVATPPPSSLEAAENGDTLTPTEEQPDEKTSAAAAPPEGGTPNASVRVEISPATTAKAKQEAPGKAKGSADTPKQRQDTEKQAPDGAKDDGGDDRRSRQQDTETNDRPPVKNRPSPTLPLPAPTLLKPILQSTRVIRCKEWMKGVGIQLAGYFGKASLANGDGAALKHTYGWHPVTKQIMGRAVAWSLSAKICQEICSTGVPVGGGTSVEECAFFYHEFHTGTCYLQTRAAAQKHASLLPEVLSWARKGDTFGTSQCTPDTSG</sequence>
<proteinExistence type="predicted"/>
<feature type="compositionally biased region" description="Gly residues" evidence="1">
    <location>
        <begin position="76"/>
        <end position="89"/>
    </location>
</feature>
<feature type="region of interest" description="Disordered" evidence="1">
    <location>
        <begin position="103"/>
        <end position="296"/>
    </location>
</feature>
<accession>A0A0G4ELF9</accession>
<evidence type="ECO:0008006" key="5">
    <source>
        <dbReference type="Google" id="ProtNLM"/>
    </source>
</evidence>
<dbReference type="Proteomes" id="UP000041254">
    <property type="component" value="Unassembled WGS sequence"/>
</dbReference>
<evidence type="ECO:0000313" key="3">
    <source>
        <dbReference type="EMBL" id="CEL98011.1"/>
    </source>
</evidence>
<dbReference type="AlphaFoldDB" id="A0A0G4ELF9"/>
<dbReference type="VEuPathDB" id="CryptoDB:Vbra_12458"/>
<feature type="signal peptide" evidence="2">
    <location>
        <begin position="1"/>
        <end position="31"/>
    </location>
</feature>